<accession>A0A5D3ANC2</accession>
<gene>
    <name evidence="2" type="ORF">B9479_006472</name>
</gene>
<feature type="compositionally biased region" description="Polar residues" evidence="1">
    <location>
        <begin position="1"/>
        <end position="11"/>
    </location>
</feature>
<evidence type="ECO:0000256" key="1">
    <source>
        <dbReference type="SAM" id="MobiDB-lite"/>
    </source>
</evidence>
<dbReference type="EMBL" id="NIDF01000110">
    <property type="protein sequence ID" value="TYJ52925.1"/>
    <property type="molecule type" value="Genomic_DNA"/>
</dbReference>
<name>A0A5D3ANC2_9TREE</name>
<evidence type="ECO:0000313" key="3">
    <source>
        <dbReference type="Proteomes" id="UP000322245"/>
    </source>
</evidence>
<dbReference type="AlphaFoldDB" id="A0A5D3ANC2"/>
<evidence type="ECO:0000313" key="2">
    <source>
        <dbReference type="EMBL" id="TYJ52925.1"/>
    </source>
</evidence>
<feature type="region of interest" description="Disordered" evidence="1">
    <location>
        <begin position="98"/>
        <end position="121"/>
    </location>
</feature>
<reference evidence="2 3" key="1">
    <citation type="submission" date="2017-05" db="EMBL/GenBank/DDBJ databases">
        <title>The Genome Sequence of Tsuchiyaea wingfieldii DSM 27421.</title>
        <authorList>
            <person name="Cuomo C."/>
            <person name="Passer A."/>
            <person name="Billmyre B."/>
            <person name="Heitman J."/>
        </authorList>
    </citation>
    <scope>NUCLEOTIDE SEQUENCE [LARGE SCALE GENOMIC DNA]</scope>
    <source>
        <strain evidence="2 3">DSM 27421</strain>
    </source>
</reference>
<comment type="caution">
    <text evidence="2">The sequence shown here is derived from an EMBL/GenBank/DDBJ whole genome shotgun (WGS) entry which is preliminary data.</text>
</comment>
<keyword evidence="3" id="KW-1185">Reference proteome</keyword>
<organism evidence="2 3">
    <name type="scientific">Cryptococcus floricola</name>
    <dbReference type="NCBI Taxonomy" id="2591691"/>
    <lineage>
        <taxon>Eukaryota</taxon>
        <taxon>Fungi</taxon>
        <taxon>Dikarya</taxon>
        <taxon>Basidiomycota</taxon>
        <taxon>Agaricomycotina</taxon>
        <taxon>Tremellomycetes</taxon>
        <taxon>Tremellales</taxon>
        <taxon>Cryptococcaceae</taxon>
        <taxon>Cryptococcus</taxon>
    </lineage>
</organism>
<sequence>MEHGSSQSSTVRGDRIGDPPQSGRQVGSVALGTYDIVTTDYSQANTQGFAQNNPMLPPANYNQYGAIHGGAAATGGGNVDPALYMSFGDGSYAPPTQAGWDANMSTNPDQGGGGYQNNSYGGASSGYAYQYLPPPE</sequence>
<protein>
    <submittedName>
        <fullName evidence="2">Uncharacterized protein</fullName>
    </submittedName>
</protein>
<proteinExistence type="predicted"/>
<feature type="region of interest" description="Disordered" evidence="1">
    <location>
        <begin position="1"/>
        <end position="28"/>
    </location>
</feature>
<dbReference type="Proteomes" id="UP000322245">
    <property type="component" value="Unassembled WGS sequence"/>
</dbReference>